<comment type="caution">
    <text evidence="2">The sequence shown here is derived from an EMBL/GenBank/DDBJ whole genome shotgun (WGS) entry which is preliminary data.</text>
</comment>
<dbReference type="RefSeq" id="WP_306877995.1">
    <property type="nucleotide sequence ID" value="NZ_JAUSSW010000004.1"/>
</dbReference>
<organism evidence="2 3">
    <name type="scientific">Paenarthrobacter nicotinovorans</name>
    <name type="common">Arthrobacter nicotinovorans</name>
    <dbReference type="NCBI Taxonomy" id="29320"/>
    <lineage>
        <taxon>Bacteria</taxon>
        <taxon>Bacillati</taxon>
        <taxon>Actinomycetota</taxon>
        <taxon>Actinomycetes</taxon>
        <taxon>Micrococcales</taxon>
        <taxon>Micrococcaceae</taxon>
        <taxon>Paenarthrobacter</taxon>
    </lineage>
</organism>
<sequence length="66" mass="7396">MTRLEELANAYQAAKDNEQAADKAEKDAHEAYTLASDKREEARTRTYEAHKAMLSYLEPQDPGVGP</sequence>
<gene>
    <name evidence="2" type="ORF">J2T10_001988</name>
</gene>
<evidence type="ECO:0000313" key="3">
    <source>
        <dbReference type="Proteomes" id="UP001244563"/>
    </source>
</evidence>
<accession>A0ABT9TPC2</accession>
<feature type="compositionally biased region" description="Basic and acidic residues" evidence="1">
    <location>
        <begin position="15"/>
        <end position="46"/>
    </location>
</feature>
<feature type="region of interest" description="Disordered" evidence="1">
    <location>
        <begin position="14"/>
        <end position="46"/>
    </location>
</feature>
<keyword evidence="3" id="KW-1185">Reference proteome</keyword>
<name>A0ABT9TPC2_PAENI</name>
<evidence type="ECO:0000256" key="1">
    <source>
        <dbReference type="SAM" id="MobiDB-lite"/>
    </source>
</evidence>
<proteinExistence type="predicted"/>
<dbReference type="Proteomes" id="UP001244563">
    <property type="component" value="Unassembled WGS sequence"/>
</dbReference>
<reference evidence="2 3" key="1">
    <citation type="submission" date="2023-07" db="EMBL/GenBank/DDBJ databases">
        <title>Sorghum-associated microbial communities from plants grown in Nebraska, USA.</title>
        <authorList>
            <person name="Schachtman D."/>
        </authorList>
    </citation>
    <scope>NUCLEOTIDE SEQUENCE [LARGE SCALE GENOMIC DNA]</scope>
    <source>
        <strain evidence="2 3">CC523</strain>
    </source>
</reference>
<protein>
    <submittedName>
        <fullName evidence="2">Uncharacterized protein</fullName>
    </submittedName>
</protein>
<evidence type="ECO:0000313" key="2">
    <source>
        <dbReference type="EMBL" id="MDQ0102342.1"/>
    </source>
</evidence>
<dbReference type="EMBL" id="JAUSSW010000004">
    <property type="protein sequence ID" value="MDQ0102342.1"/>
    <property type="molecule type" value="Genomic_DNA"/>
</dbReference>